<evidence type="ECO:0000256" key="1">
    <source>
        <dbReference type="SAM" id="MobiDB-lite"/>
    </source>
</evidence>
<name>A0A9D4GN53_DREPO</name>
<comment type="caution">
    <text evidence="2">The sequence shown here is derived from an EMBL/GenBank/DDBJ whole genome shotgun (WGS) entry which is preliminary data.</text>
</comment>
<reference evidence="2" key="1">
    <citation type="journal article" date="2019" name="bioRxiv">
        <title>The Genome of the Zebra Mussel, Dreissena polymorpha: A Resource for Invasive Species Research.</title>
        <authorList>
            <person name="McCartney M.A."/>
            <person name="Auch B."/>
            <person name="Kono T."/>
            <person name="Mallez S."/>
            <person name="Zhang Y."/>
            <person name="Obille A."/>
            <person name="Becker A."/>
            <person name="Abrahante J.E."/>
            <person name="Garbe J."/>
            <person name="Badalamenti J.P."/>
            <person name="Herman A."/>
            <person name="Mangelson H."/>
            <person name="Liachko I."/>
            <person name="Sullivan S."/>
            <person name="Sone E.D."/>
            <person name="Koren S."/>
            <person name="Silverstein K.A.T."/>
            <person name="Beckman K.B."/>
            <person name="Gohl D.M."/>
        </authorList>
    </citation>
    <scope>NUCLEOTIDE SEQUENCE</scope>
    <source>
        <strain evidence="2">Duluth1</strain>
        <tissue evidence="2">Whole animal</tissue>
    </source>
</reference>
<evidence type="ECO:0000313" key="3">
    <source>
        <dbReference type="Proteomes" id="UP000828390"/>
    </source>
</evidence>
<keyword evidence="3" id="KW-1185">Reference proteome</keyword>
<accession>A0A9D4GN53</accession>
<sequence length="57" mass="6678">MLERAVGSIQRKKERKNQVRPQSSQSDHHQNQLRLQSSQSHHHSLVTQTVFTPLLHQ</sequence>
<dbReference type="AlphaFoldDB" id="A0A9D4GN53"/>
<feature type="region of interest" description="Disordered" evidence="1">
    <location>
        <begin position="1"/>
        <end position="57"/>
    </location>
</feature>
<gene>
    <name evidence="2" type="ORF">DPMN_120225</name>
</gene>
<organism evidence="2 3">
    <name type="scientific">Dreissena polymorpha</name>
    <name type="common">Zebra mussel</name>
    <name type="synonym">Mytilus polymorpha</name>
    <dbReference type="NCBI Taxonomy" id="45954"/>
    <lineage>
        <taxon>Eukaryota</taxon>
        <taxon>Metazoa</taxon>
        <taxon>Spiralia</taxon>
        <taxon>Lophotrochozoa</taxon>
        <taxon>Mollusca</taxon>
        <taxon>Bivalvia</taxon>
        <taxon>Autobranchia</taxon>
        <taxon>Heteroconchia</taxon>
        <taxon>Euheterodonta</taxon>
        <taxon>Imparidentia</taxon>
        <taxon>Neoheterodontei</taxon>
        <taxon>Myida</taxon>
        <taxon>Dreissenoidea</taxon>
        <taxon>Dreissenidae</taxon>
        <taxon>Dreissena</taxon>
    </lineage>
</organism>
<proteinExistence type="predicted"/>
<dbReference type="Proteomes" id="UP000828390">
    <property type="component" value="Unassembled WGS sequence"/>
</dbReference>
<reference evidence="2" key="2">
    <citation type="submission" date="2020-11" db="EMBL/GenBank/DDBJ databases">
        <authorList>
            <person name="McCartney M.A."/>
            <person name="Auch B."/>
            <person name="Kono T."/>
            <person name="Mallez S."/>
            <person name="Becker A."/>
            <person name="Gohl D.M."/>
            <person name="Silverstein K.A.T."/>
            <person name="Koren S."/>
            <person name="Bechman K.B."/>
            <person name="Herman A."/>
            <person name="Abrahante J.E."/>
            <person name="Garbe J."/>
        </authorList>
    </citation>
    <scope>NUCLEOTIDE SEQUENCE</scope>
    <source>
        <strain evidence="2">Duluth1</strain>
        <tissue evidence="2">Whole animal</tissue>
    </source>
</reference>
<evidence type="ECO:0000313" key="2">
    <source>
        <dbReference type="EMBL" id="KAH3818504.1"/>
    </source>
</evidence>
<dbReference type="EMBL" id="JAIWYP010000005">
    <property type="protein sequence ID" value="KAH3818504.1"/>
    <property type="molecule type" value="Genomic_DNA"/>
</dbReference>
<protein>
    <submittedName>
        <fullName evidence="2">Uncharacterized protein</fullName>
    </submittedName>
</protein>